<sequence length="141" mass="15997">MTDPIANYLNQGGIPVQPSYFLGSKILLGYQFEYDNYKITYRIEQGGLIICDLARLDDETTSPTGLLRLFSLLKKMTLEKGELTEIKGMVIDNVFDDKLHEIRARLIQLLLKKGAEFSTDENGDNWLVFSLNKLRACSKSS</sequence>
<evidence type="ECO:0008006" key="3">
    <source>
        <dbReference type="Google" id="ProtNLM"/>
    </source>
</evidence>
<accession>A0A2U8I4B1</accession>
<proteinExistence type="predicted"/>
<dbReference type="AlphaFoldDB" id="A0A2U8I4B1"/>
<dbReference type="InterPro" id="IPR022797">
    <property type="entry name" value="LcrR/CesD2"/>
</dbReference>
<keyword evidence="2" id="KW-1185">Reference proteome</keyword>
<dbReference type="KEGG" id="fsm:CCS41_05020"/>
<evidence type="ECO:0000313" key="1">
    <source>
        <dbReference type="EMBL" id="AWK13986.1"/>
    </source>
</evidence>
<gene>
    <name evidence="1" type="ORF">CCS41_05020</name>
</gene>
<reference evidence="1 2" key="1">
    <citation type="submission" date="2017-05" db="EMBL/GenBank/DDBJ databases">
        <title>Genome sequence of Candidatus Fukatsuia symbiotica and Candidatus Hamiltonella defensa from Acyrthosiphon pisum strain 5D.</title>
        <authorList>
            <person name="Patel V.A."/>
            <person name="Chevignon G."/>
            <person name="Russell J.A."/>
            <person name="Oliver K.M."/>
        </authorList>
    </citation>
    <scope>NUCLEOTIDE SEQUENCE [LARGE SCALE GENOMIC DNA]</scope>
    <source>
        <strain evidence="1 2">5D</strain>
    </source>
</reference>
<dbReference type="EMBL" id="CP021659">
    <property type="protein sequence ID" value="AWK13986.1"/>
    <property type="molecule type" value="Genomic_DNA"/>
</dbReference>
<dbReference type="STRING" id="1878942.GCA_900128755_01217"/>
<name>A0A2U8I4B1_9GAMM</name>
<organism evidence="1 2">
    <name type="scientific">Candidatus Fukatsuia symbiotica</name>
    <dbReference type="NCBI Taxonomy" id="1878942"/>
    <lineage>
        <taxon>Bacteria</taxon>
        <taxon>Pseudomonadati</taxon>
        <taxon>Pseudomonadota</taxon>
        <taxon>Gammaproteobacteria</taxon>
        <taxon>Enterobacterales</taxon>
        <taxon>Yersiniaceae</taxon>
        <taxon>Candidatus Fukatsuia</taxon>
    </lineage>
</organism>
<dbReference type="Proteomes" id="UP000261875">
    <property type="component" value="Chromosome"/>
</dbReference>
<evidence type="ECO:0000313" key="2">
    <source>
        <dbReference type="Proteomes" id="UP000261875"/>
    </source>
</evidence>
<dbReference type="RefSeq" id="WP_072550224.1">
    <property type="nucleotide sequence ID" value="NZ_CP021659.1"/>
</dbReference>
<dbReference type="Pfam" id="PF09621">
    <property type="entry name" value="LcrR"/>
    <property type="match status" value="1"/>
</dbReference>
<protein>
    <recommendedName>
        <fullName evidence="3">Secretion protein</fullName>
    </recommendedName>
</protein>
<dbReference type="OrthoDB" id="6480229at2"/>